<dbReference type="Proteomes" id="UP001297272">
    <property type="component" value="Unassembled WGS sequence"/>
</dbReference>
<evidence type="ECO:0000256" key="4">
    <source>
        <dbReference type="PROSITE-ProRule" id="PRU00335"/>
    </source>
</evidence>
<dbReference type="InterPro" id="IPR009057">
    <property type="entry name" value="Homeodomain-like_sf"/>
</dbReference>
<accession>A0ABS5RY17</accession>
<keyword evidence="1" id="KW-0805">Transcription regulation</keyword>
<name>A0ABS5RY17_9HYPH</name>
<proteinExistence type="predicted"/>
<evidence type="ECO:0000313" key="6">
    <source>
        <dbReference type="EMBL" id="MBS9721941.1"/>
    </source>
</evidence>
<feature type="DNA-binding region" description="H-T-H motif" evidence="4">
    <location>
        <begin position="30"/>
        <end position="49"/>
    </location>
</feature>
<sequence length="210" mass="23624">MRKTLCDVRRPEIVQAAIKAISENGLPMPSYDSIAEQAGMSRQLIRHYFPEPEALMVAVCEALASAHRMLLLRGIHQANSTERLPLFLDYYFNLLTKQGISKPADTAVYDAVMSLATGSAAVRNTLKDHYNLLQHTIAHEVQISNPDLSQRACTEIAFLFSSLIQGHWKLVATLGFSESYNRVTREAIDRLIQSYKMRFDDPDLAEPETV</sequence>
<dbReference type="PRINTS" id="PR00455">
    <property type="entry name" value="HTHTETR"/>
</dbReference>
<dbReference type="EMBL" id="JAFMNX010000003">
    <property type="protein sequence ID" value="MBS9721941.1"/>
    <property type="molecule type" value="Genomic_DNA"/>
</dbReference>
<protein>
    <submittedName>
        <fullName evidence="6">TetR family transcriptional regulator</fullName>
    </submittedName>
</protein>
<gene>
    <name evidence="6" type="ORF">JYU29_14715</name>
</gene>
<keyword evidence="2 4" id="KW-0238">DNA-binding</keyword>
<organism evidence="6 7">
    <name type="scientific">Tianweitania aestuarii</name>
    <dbReference type="NCBI Taxonomy" id="2814886"/>
    <lineage>
        <taxon>Bacteria</taxon>
        <taxon>Pseudomonadati</taxon>
        <taxon>Pseudomonadota</taxon>
        <taxon>Alphaproteobacteria</taxon>
        <taxon>Hyphomicrobiales</taxon>
        <taxon>Phyllobacteriaceae</taxon>
        <taxon>Tianweitania</taxon>
    </lineage>
</organism>
<dbReference type="InterPro" id="IPR001647">
    <property type="entry name" value="HTH_TetR"/>
</dbReference>
<dbReference type="SUPFAM" id="SSF46689">
    <property type="entry name" value="Homeodomain-like"/>
    <property type="match status" value="1"/>
</dbReference>
<keyword evidence="3" id="KW-0804">Transcription</keyword>
<keyword evidence="7" id="KW-1185">Reference proteome</keyword>
<dbReference type="PROSITE" id="PS50977">
    <property type="entry name" value="HTH_TETR_2"/>
    <property type="match status" value="1"/>
</dbReference>
<reference evidence="6 7" key="1">
    <citation type="submission" date="2021-03" db="EMBL/GenBank/DDBJ databases">
        <title>Tianweitania aestuarii sp. nov., isolated from a tidal flat.</title>
        <authorList>
            <person name="Park S."/>
            <person name="Yoon J.-H."/>
        </authorList>
    </citation>
    <scope>NUCLEOTIDE SEQUENCE [LARGE SCALE GENOMIC DNA]</scope>
    <source>
        <strain evidence="6 7">BSSL-BM11</strain>
    </source>
</reference>
<evidence type="ECO:0000259" key="5">
    <source>
        <dbReference type="PROSITE" id="PS50977"/>
    </source>
</evidence>
<dbReference type="PANTHER" id="PTHR47506:SF6">
    <property type="entry name" value="HTH-TYPE TRANSCRIPTIONAL REPRESSOR NEMR"/>
    <property type="match status" value="1"/>
</dbReference>
<evidence type="ECO:0000256" key="2">
    <source>
        <dbReference type="ARBA" id="ARBA00023125"/>
    </source>
</evidence>
<dbReference type="RefSeq" id="WP_213985541.1">
    <property type="nucleotide sequence ID" value="NZ_JAFMNX010000003.1"/>
</dbReference>
<evidence type="ECO:0000256" key="1">
    <source>
        <dbReference type="ARBA" id="ARBA00023015"/>
    </source>
</evidence>
<evidence type="ECO:0000256" key="3">
    <source>
        <dbReference type="ARBA" id="ARBA00023163"/>
    </source>
</evidence>
<dbReference type="PANTHER" id="PTHR47506">
    <property type="entry name" value="TRANSCRIPTIONAL REGULATORY PROTEIN"/>
    <property type="match status" value="1"/>
</dbReference>
<comment type="caution">
    <text evidence="6">The sequence shown here is derived from an EMBL/GenBank/DDBJ whole genome shotgun (WGS) entry which is preliminary data.</text>
</comment>
<evidence type="ECO:0000313" key="7">
    <source>
        <dbReference type="Proteomes" id="UP001297272"/>
    </source>
</evidence>
<feature type="domain" description="HTH tetR-type" evidence="5">
    <location>
        <begin position="7"/>
        <end position="67"/>
    </location>
</feature>
<dbReference type="Gene3D" id="1.10.357.10">
    <property type="entry name" value="Tetracycline Repressor, domain 2"/>
    <property type="match status" value="1"/>
</dbReference>
<dbReference type="Pfam" id="PF00440">
    <property type="entry name" value="TetR_N"/>
    <property type="match status" value="1"/>
</dbReference>